<protein>
    <submittedName>
        <fullName evidence="3">Uncharacterized protein LOC108561180</fullName>
    </submittedName>
</protein>
<organism evidence="2 3">
    <name type="scientific">Nicrophorus vespilloides</name>
    <name type="common">Boreal carrion beetle</name>
    <dbReference type="NCBI Taxonomy" id="110193"/>
    <lineage>
        <taxon>Eukaryota</taxon>
        <taxon>Metazoa</taxon>
        <taxon>Ecdysozoa</taxon>
        <taxon>Arthropoda</taxon>
        <taxon>Hexapoda</taxon>
        <taxon>Insecta</taxon>
        <taxon>Pterygota</taxon>
        <taxon>Neoptera</taxon>
        <taxon>Endopterygota</taxon>
        <taxon>Coleoptera</taxon>
        <taxon>Polyphaga</taxon>
        <taxon>Staphyliniformia</taxon>
        <taxon>Silphidae</taxon>
        <taxon>Nicrophorinae</taxon>
        <taxon>Nicrophorus</taxon>
    </lineage>
</organism>
<name>A0ABM1MIT7_NICVS</name>
<keyword evidence="2" id="KW-1185">Reference proteome</keyword>
<dbReference type="RefSeq" id="XP_017774487.1">
    <property type="nucleotide sequence ID" value="XM_017918998.1"/>
</dbReference>
<dbReference type="GeneID" id="108561180"/>
<gene>
    <name evidence="3" type="primary">LOC108561180</name>
</gene>
<reference evidence="3" key="1">
    <citation type="submission" date="2025-08" db="UniProtKB">
        <authorList>
            <consortium name="RefSeq"/>
        </authorList>
    </citation>
    <scope>IDENTIFICATION</scope>
    <source>
        <tissue evidence="3">Whole Larva</tissue>
    </source>
</reference>
<evidence type="ECO:0000256" key="1">
    <source>
        <dbReference type="SAM" id="SignalP"/>
    </source>
</evidence>
<proteinExistence type="predicted"/>
<feature type="chain" id="PRO_5045350263" evidence="1">
    <location>
        <begin position="20"/>
        <end position="245"/>
    </location>
</feature>
<evidence type="ECO:0000313" key="2">
    <source>
        <dbReference type="Proteomes" id="UP000695000"/>
    </source>
</evidence>
<keyword evidence="1" id="KW-0732">Signal</keyword>
<evidence type="ECO:0000313" key="3">
    <source>
        <dbReference type="RefSeq" id="XP_017774487.1"/>
    </source>
</evidence>
<accession>A0ABM1MIT7</accession>
<feature type="signal peptide" evidence="1">
    <location>
        <begin position="1"/>
        <end position="19"/>
    </location>
</feature>
<sequence>MLWKYSIILLLCSNCCVYCNLDEDVDAEITKAKQNIMKVVVKAIYDLNECADNFDESVKGLIEGSLERTEEMVLNATTKIKYLVKLAKENGSDVAECVQNLDNDMKKVMNRLKEAGNECVSDKKSKIDGVVINVSHEVNFFRVLLLNIFEGDLRVCKGSDNCLGDLLMRVVNTRYYVPPLVKKRSSEMKTIMENLESGASECSEREEMYASHVINEIIVDSALCVHKVIPELRLKYILKFVMIGI</sequence>
<dbReference type="Proteomes" id="UP000695000">
    <property type="component" value="Unplaced"/>
</dbReference>